<dbReference type="AlphaFoldDB" id="A0A060DES0"/>
<feature type="domain" description="Transposase IS4-like" evidence="2">
    <location>
        <begin position="217"/>
        <end position="349"/>
    </location>
</feature>
<dbReference type="PANTHER" id="PTHR35604">
    <property type="entry name" value="TRANSPOSASE INSH FOR INSERTION SEQUENCE ELEMENT IS5A-RELATED"/>
    <property type="match status" value="1"/>
</dbReference>
<reference evidence="4 5" key="1">
    <citation type="journal article" date="2014" name="Genome Announc.">
        <title>Complete Genome Sequence of the Model Rhizosphere Strain Azospirillum brasilense Az39, Successfully Applied in Agriculture.</title>
        <authorList>
            <person name="Rivera D."/>
            <person name="Revale S."/>
            <person name="Molina R."/>
            <person name="Gualpa J."/>
            <person name="Puente M."/>
            <person name="Maroniche G."/>
            <person name="Paris G."/>
            <person name="Baker D."/>
            <person name="Clavijo B."/>
            <person name="McLay K."/>
            <person name="Spaepen S."/>
            <person name="Perticari A."/>
            <person name="Vazquez M."/>
            <person name="Wisniewski-Dye F."/>
            <person name="Watkins C."/>
            <person name="Martinez-Abarca F."/>
            <person name="Vanderleyden J."/>
            <person name="Cassan F."/>
        </authorList>
    </citation>
    <scope>NUCLEOTIDE SEQUENCE [LARGE SCALE GENOMIC DNA]</scope>
    <source>
        <strain evidence="4 5">Az39</strain>
    </source>
</reference>
<feature type="domain" description="Transposase InsH N-terminal" evidence="3">
    <location>
        <begin position="16"/>
        <end position="112"/>
    </location>
</feature>
<dbReference type="GO" id="GO:0004803">
    <property type="term" value="F:transposase activity"/>
    <property type="evidence" value="ECO:0007669"/>
    <property type="project" value="InterPro"/>
</dbReference>
<evidence type="ECO:0000313" key="4">
    <source>
        <dbReference type="EMBL" id="AIB12666.1"/>
    </source>
</evidence>
<dbReference type="RefSeq" id="WP_038529509.1">
    <property type="nucleotide sequence ID" value="NZ_CP007793.1"/>
</dbReference>
<gene>
    <name evidence="4" type="ORF">ABAZ39_11825</name>
</gene>
<evidence type="ECO:0000259" key="3">
    <source>
        <dbReference type="Pfam" id="PF05598"/>
    </source>
</evidence>
<dbReference type="KEGG" id="abq:ABAZ39_11825"/>
<proteinExistence type="predicted"/>
<name>A0A060DES0_9PROT</name>
<evidence type="ECO:0000256" key="1">
    <source>
        <dbReference type="SAM" id="MobiDB-lite"/>
    </source>
</evidence>
<dbReference type="Pfam" id="PF05598">
    <property type="entry name" value="DUF772"/>
    <property type="match status" value="1"/>
</dbReference>
<dbReference type="Pfam" id="PF01609">
    <property type="entry name" value="DDE_Tnp_1"/>
    <property type="match status" value="1"/>
</dbReference>
<organism evidence="4 5">
    <name type="scientific">Azospirillum argentinense</name>
    <dbReference type="NCBI Taxonomy" id="2970906"/>
    <lineage>
        <taxon>Bacteria</taxon>
        <taxon>Pseudomonadati</taxon>
        <taxon>Pseudomonadota</taxon>
        <taxon>Alphaproteobacteria</taxon>
        <taxon>Rhodospirillales</taxon>
        <taxon>Azospirillaceae</taxon>
        <taxon>Azospirillum</taxon>
    </lineage>
</organism>
<evidence type="ECO:0000259" key="2">
    <source>
        <dbReference type="Pfam" id="PF01609"/>
    </source>
</evidence>
<feature type="region of interest" description="Disordered" evidence="1">
    <location>
        <begin position="157"/>
        <end position="202"/>
    </location>
</feature>
<dbReference type="InterPro" id="IPR002559">
    <property type="entry name" value="Transposase_11"/>
</dbReference>
<feature type="compositionally biased region" description="Basic and acidic residues" evidence="1">
    <location>
        <begin position="157"/>
        <end position="168"/>
    </location>
</feature>
<accession>A0A060DES0</accession>
<dbReference type="Proteomes" id="UP000027186">
    <property type="component" value="Chromosome"/>
</dbReference>
<dbReference type="EMBL" id="CP007793">
    <property type="protein sequence ID" value="AIB12666.1"/>
    <property type="molecule type" value="Genomic_DNA"/>
</dbReference>
<dbReference type="GO" id="GO:0003677">
    <property type="term" value="F:DNA binding"/>
    <property type="evidence" value="ECO:0007669"/>
    <property type="project" value="InterPro"/>
</dbReference>
<evidence type="ECO:0000313" key="5">
    <source>
        <dbReference type="Proteomes" id="UP000027186"/>
    </source>
</evidence>
<dbReference type="InterPro" id="IPR008490">
    <property type="entry name" value="Transposase_InsH_N"/>
</dbReference>
<dbReference type="GO" id="GO:0006313">
    <property type="term" value="P:DNA transposition"/>
    <property type="evidence" value="ECO:0007669"/>
    <property type="project" value="InterPro"/>
</dbReference>
<sequence length="362" mass="40622">MAGQSGLFDLQDRYAELSKSGDPLERLSSVVDFEVFRPTLDAGLGRKDRSRGGRPPLDAVMMFKILVLQALYGLSDEQAEYQVRDRLSFMRFLGLGLGDRVPNRTTIWLFREALVTAGAMEGLFARFDADLKERGYFVLGGQIVDASIVEAPRQRLTREEKRQIRDGEDPPWPPAKARQKDTQARWTVKRGRVKAKPGPTLDGSEARTVEGLLIPAFGYKSHINIDRRFRLIRRFAVTDAARHDGAQLLGLLNPDAFDSRVWADSAYRSKANEAAIAAAGRRSMVHFRKPKGRPMPGPHQRANRARSAVRSAVEHVFADQKQRMALFIRTIGLGRATVKIGLANLAYNFRRLIWLEGQTAPV</sequence>
<protein>
    <submittedName>
        <fullName evidence="4">Transposase</fullName>
    </submittedName>
</protein>
<dbReference type="PANTHER" id="PTHR35604:SF2">
    <property type="entry name" value="TRANSPOSASE INSH FOR INSERTION SEQUENCE ELEMENT IS5A-RELATED"/>
    <property type="match status" value="1"/>
</dbReference>